<dbReference type="InterPro" id="IPR000210">
    <property type="entry name" value="BTB/POZ_dom"/>
</dbReference>
<keyword evidence="3" id="KW-0040">ANK repeat</keyword>
<feature type="signal peptide" evidence="4">
    <location>
        <begin position="1"/>
        <end position="21"/>
    </location>
</feature>
<evidence type="ECO:0000313" key="7">
    <source>
        <dbReference type="Proteomes" id="UP000612055"/>
    </source>
</evidence>
<comment type="pathway">
    <text evidence="1">Protein modification; protein ubiquitination.</text>
</comment>
<dbReference type="PROSITE" id="PS50097">
    <property type="entry name" value="BTB"/>
    <property type="match status" value="1"/>
</dbReference>
<evidence type="ECO:0000256" key="4">
    <source>
        <dbReference type="SAM" id="SignalP"/>
    </source>
</evidence>
<feature type="chain" id="PRO_5032879060" description="BTB domain-containing protein" evidence="4">
    <location>
        <begin position="22"/>
        <end position="396"/>
    </location>
</feature>
<dbReference type="PANTHER" id="PTHR46231:SF1">
    <property type="entry name" value="ANKYRIN REPEAT AND BTB_POZ DOMAIN-CONTAINING PROTEIN 1"/>
    <property type="match status" value="1"/>
</dbReference>
<keyword evidence="7" id="KW-1185">Reference proteome</keyword>
<organism evidence="6 7">
    <name type="scientific">Edaphochlamys debaryana</name>
    <dbReference type="NCBI Taxonomy" id="47281"/>
    <lineage>
        <taxon>Eukaryota</taxon>
        <taxon>Viridiplantae</taxon>
        <taxon>Chlorophyta</taxon>
        <taxon>core chlorophytes</taxon>
        <taxon>Chlorophyceae</taxon>
        <taxon>CS clade</taxon>
        <taxon>Chlamydomonadales</taxon>
        <taxon>Chlamydomonadales incertae sedis</taxon>
        <taxon>Edaphochlamys</taxon>
    </lineage>
</organism>
<dbReference type="Gene3D" id="2.120.10.30">
    <property type="entry name" value="TolB, C-terminal domain"/>
    <property type="match status" value="1"/>
</dbReference>
<gene>
    <name evidence="6" type="ORF">HYH03_008492</name>
</gene>
<evidence type="ECO:0000313" key="6">
    <source>
        <dbReference type="EMBL" id="KAG2493359.1"/>
    </source>
</evidence>
<comment type="caution">
    <text evidence="6">The sequence shown here is derived from an EMBL/GenBank/DDBJ whole genome shotgun (WGS) entry which is preliminary data.</text>
</comment>
<dbReference type="SUPFAM" id="SSF75011">
    <property type="entry name" value="3-carboxy-cis,cis-mucoante lactonizing enzyme"/>
    <property type="match status" value="1"/>
</dbReference>
<dbReference type="InterPro" id="IPR011042">
    <property type="entry name" value="6-blade_b-propeller_TolB-like"/>
</dbReference>
<evidence type="ECO:0000256" key="2">
    <source>
        <dbReference type="ARBA" id="ARBA00022737"/>
    </source>
</evidence>
<keyword evidence="4" id="KW-0732">Signal</keyword>
<dbReference type="Proteomes" id="UP000612055">
    <property type="component" value="Unassembled WGS sequence"/>
</dbReference>
<dbReference type="GO" id="GO:0000151">
    <property type="term" value="C:ubiquitin ligase complex"/>
    <property type="evidence" value="ECO:0007669"/>
    <property type="project" value="TreeGrafter"/>
</dbReference>
<dbReference type="SUPFAM" id="SSF54695">
    <property type="entry name" value="POZ domain"/>
    <property type="match status" value="1"/>
</dbReference>
<keyword evidence="2" id="KW-0677">Repeat</keyword>
<accession>A0A836BZG7</accession>
<evidence type="ECO:0000256" key="1">
    <source>
        <dbReference type="ARBA" id="ARBA00004906"/>
    </source>
</evidence>
<dbReference type="EMBL" id="JAEHOE010000038">
    <property type="protein sequence ID" value="KAG2493359.1"/>
    <property type="molecule type" value="Genomic_DNA"/>
</dbReference>
<dbReference type="PANTHER" id="PTHR46231">
    <property type="entry name" value="ANKYRIN REPEAT AND BTB/POZ DOMAIN-CONTAINING PROTEIN 1"/>
    <property type="match status" value="1"/>
</dbReference>
<reference evidence="6" key="1">
    <citation type="journal article" date="2020" name="bioRxiv">
        <title>Comparative genomics of Chlamydomonas.</title>
        <authorList>
            <person name="Craig R.J."/>
            <person name="Hasan A.R."/>
            <person name="Ness R.W."/>
            <person name="Keightley P.D."/>
        </authorList>
    </citation>
    <scope>NUCLEOTIDE SEQUENCE</scope>
    <source>
        <strain evidence="6">CCAP 11/70</strain>
    </source>
</reference>
<dbReference type="GO" id="GO:0005737">
    <property type="term" value="C:cytoplasm"/>
    <property type="evidence" value="ECO:0007669"/>
    <property type="project" value="TreeGrafter"/>
</dbReference>
<protein>
    <recommendedName>
        <fullName evidence="5">BTB domain-containing protein</fullName>
    </recommendedName>
</protein>
<proteinExistence type="predicted"/>
<feature type="domain" description="BTB" evidence="5">
    <location>
        <begin position="301"/>
        <end position="370"/>
    </location>
</feature>
<dbReference type="AlphaFoldDB" id="A0A836BZG7"/>
<evidence type="ECO:0000256" key="3">
    <source>
        <dbReference type="ARBA" id="ARBA00023043"/>
    </source>
</evidence>
<dbReference type="Pfam" id="PF00651">
    <property type="entry name" value="BTB"/>
    <property type="match status" value="1"/>
</dbReference>
<dbReference type="InterPro" id="IPR011333">
    <property type="entry name" value="SKP1/BTB/POZ_sf"/>
</dbReference>
<sequence>MAFASHGLALGAMLTALVVRPRPGGGPDQVLVFPEEGGIHELEAGVGGEPHVLSKLDASNGVSAVAGSAGGSGATDGTGAEARCKGIHALAADGCGGVWVADDGRIRRLDSVDTRNGAVTTLPGTEAPPGWFWWGLAHNPADTGTLWAAIRKALCRVRTNGDVEGRLELVAGHLRANGSLDGSGMAARFEDIRALLPVSGGRLLIADGPDLRCMDAGGAVTTLLRGCFPSGAVRQMALLPSGERGAVTSEGSLMLISGGGFAPPSLLPTAATDRLLSLLAPPAAGEDAGGSDGGGAAVPSGTVTMRVGGRAFPVQHSVLEAGSECFARLLAPRGGFEESGAAEVALPNEDPAACAHLLSYMYGTSLGLSGASSPLLSVPPELLRACAPPRRWRGGC</sequence>
<dbReference type="InterPro" id="IPR044515">
    <property type="entry name" value="ABTB1"/>
</dbReference>
<evidence type="ECO:0000259" key="5">
    <source>
        <dbReference type="PROSITE" id="PS50097"/>
    </source>
</evidence>
<dbReference type="Gene3D" id="3.30.710.10">
    <property type="entry name" value="Potassium Channel Kv1.1, Chain A"/>
    <property type="match status" value="1"/>
</dbReference>
<name>A0A836BZG7_9CHLO</name>
<dbReference type="CDD" id="cd18186">
    <property type="entry name" value="BTB_POZ_ZBTB_KLHL-like"/>
    <property type="match status" value="1"/>
</dbReference>